<protein>
    <recommendedName>
        <fullName evidence="3">Secreted protein</fullName>
    </recommendedName>
</protein>
<dbReference type="EMBL" id="JBHSCW010000003">
    <property type="protein sequence ID" value="MFC4350861.1"/>
    <property type="molecule type" value="Genomic_DNA"/>
</dbReference>
<keyword evidence="2" id="KW-1185">Reference proteome</keyword>
<evidence type="ECO:0000313" key="1">
    <source>
        <dbReference type="EMBL" id="MFC4350861.1"/>
    </source>
</evidence>
<gene>
    <name evidence="1" type="ORF">ACFOW6_04810</name>
</gene>
<reference evidence="2" key="1">
    <citation type="journal article" date="2019" name="Int. J. Syst. Evol. Microbiol.">
        <title>The Global Catalogue of Microorganisms (GCM) 10K type strain sequencing project: providing services to taxonomists for standard genome sequencing and annotation.</title>
        <authorList>
            <consortium name="The Broad Institute Genomics Platform"/>
            <consortium name="The Broad Institute Genome Sequencing Center for Infectious Disease"/>
            <person name="Wu L."/>
            <person name="Ma J."/>
        </authorList>
    </citation>
    <scope>NUCLEOTIDE SEQUENCE [LARGE SCALE GENOMIC DNA]</scope>
    <source>
        <strain evidence="2">CECT 8472</strain>
    </source>
</reference>
<sequence length="128" mass="13923">MILVLKDGLVHQMLSLLFRYILIFLLVLSFGLTGAFANASSGSDSDVFAEAHTHDAMSKAPSHDQEHTPHDEGYVSCLTLVGHCISFQVSQNSEATLPSPFTLLTLRPGDDTLWASRALEVDTPPPRS</sequence>
<evidence type="ECO:0000313" key="2">
    <source>
        <dbReference type="Proteomes" id="UP001595799"/>
    </source>
</evidence>
<evidence type="ECO:0008006" key="3">
    <source>
        <dbReference type="Google" id="ProtNLM"/>
    </source>
</evidence>
<dbReference type="RefSeq" id="WP_382421206.1">
    <property type="nucleotide sequence ID" value="NZ_JBHSCW010000003.1"/>
</dbReference>
<accession>A0ABV8UJ41</accession>
<name>A0ABV8UJ41_9PROT</name>
<proteinExistence type="predicted"/>
<organism evidence="1 2">
    <name type="scientific">Fodinicurvata halophila</name>
    <dbReference type="NCBI Taxonomy" id="1419723"/>
    <lineage>
        <taxon>Bacteria</taxon>
        <taxon>Pseudomonadati</taxon>
        <taxon>Pseudomonadota</taxon>
        <taxon>Alphaproteobacteria</taxon>
        <taxon>Rhodospirillales</taxon>
        <taxon>Rhodovibrionaceae</taxon>
        <taxon>Fodinicurvata</taxon>
    </lineage>
</organism>
<dbReference type="Proteomes" id="UP001595799">
    <property type="component" value="Unassembled WGS sequence"/>
</dbReference>
<comment type="caution">
    <text evidence="1">The sequence shown here is derived from an EMBL/GenBank/DDBJ whole genome shotgun (WGS) entry which is preliminary data.</text>
</comment>